<protein>
    <submittedName>
        <fullName evidence="4">Glycosyltransferase family 4 protein</fullName>
    </submittedName>
</protein>
<keyword evidence="5" id="KW-1185">Reference proteome</keyword>
<comment type="caution">
    <text evidence="4">The sequence shown here is derived from an EMBL/GenBank/DDBJ whole genome shotgun (WGS) entry which is preliminary data.</text>
</comment>
<dbReference type="Pfam" id="PF13439">
    <property type="entry name" value="Glyco_transf_4"/>
    <property type="match status" value="1"/>
</dbReference>
<dbReference type="Gene3D" id="3.40.50.2000">
    <property type="entry name" value="Glycogen Phosphorylase B"/>
    <property type="match status" value="2"/>
</dbReference>
<dbReference type="PANTHER" id="PTHR46401:SF2">
    <property type="entry name" value="GLYCOSYLTRANSFERASE WBBK-RELATED"/>
    <property type="match status" value="1"/>
</dbReference>
<evidence type="ECO:0000259" key="3">
    <source>
        <dbReference type="Pfam" id="PF13439"/>
    </source>
</evidence>
<feature type="domain" description="Glycosyltransferase subfamily 4-like N-terminal" evidence="3">
    <location>
        <begin position="96"/>
        <end position="163"/>
    </location>
</feature>
<dbReference type="CDD" id="cd03809">
    <property type="entry name" value="GT4_MtfB-like"/>
    <property type="match status" value="1"/>
</dbReference>
<reference evidence="4 5" key="1">
    <citation type="submission" date="2020-09" db="EMBL/GenBank/DDBJ databases">
        <title>Novel species of Mucilaginibacter isolated from a glacier on the Tibetan Plateau.</title>
        <authorList>
            <person name="Liu Q."/>
            <person name="Xin Y.-H."/>
        </authorList>
    </citation>
    <scope>NUCLEOTIDE SEQUENCE [LARGE SCALE GENOMIC DNA]</scope>
    <source>
        <strain evidence="4 5">ZT4R22</strain>
    </source>
</reference>
<dbReference type="PANTHER" id="PTHR46401">
    <property type="entry name" value="GLYCOSYLTRANSFERASE WBBK-RELATED"/>
    <property type="match status" value="1"/>
</dbReference>
<dbReference type="Pfam" id="PF00534">
    <property type="entry name" value="Glycos_transf_1"/>
    <property type="match status" value="1"/>
</dbReference>
<name>A0ABR7WR32_9SPHI</name>
<dbReference type="InterPro" id="IPR028098">
    <property type="entry name" value="Glyco_trans_4-like_N"/>
</dbReference>
<sequence>MSLPRILVAFDSMRYPNTGLFYFGKSLGSALLKNNEDRFDLTFFLHPSTTEFDNVNVQKQYLKKYHKLFYINSSNINLFHFTDQIPRLSPDKVNGKKILTIHDLNQMHEDIGGKAKAAYLQKLGRRIAACDKIVAISKFAAKDVLQYFPHIESKLSVIYNGADKLIPAPGHQPAYVPAKPFLFALGILSAKKNFHVLPALLAGNDYELIISGIKSPYEADILAQAKKYNCLDRVKLTGPVSEADKAWYYQHCEAFVFPSLAEGFGLPVVEAMHFGKPVFLSNHTSLPEVGGDAAFYFKSFDAEDMRQVMQNGLKHFAENQGAEKAMANAAKYNWDDTARQYLALYSECLAL</sequence>
<dbReference type="InterPro" id="IPR001296">
    <property type="entry name" value="Glyco_trans_1"/>
</dbReference>
<evidence type="ECO:0000259" key="2">
    <source>
        <dbReference type="Pfam" id="PF00534"/>
    </source>
</evidence>
<evidence type="ECO:0000313" key="5">
    <source>
        <dbReference type="Proteomes" id="UP000606600"/>
    </source>
</evidence>
<dbReference type="RefSeq" id="WP_191189439.1">
    <property type="nucleotide sequence ID" value="NZ_JACWMY010000006.1"/>
</dbReference>
<keyword evidence="1" id="KW-0808">Transferase</keyword>
<dbReference type="EMBL" id="JACWMY010000006">
    <property type="protein sequence ID" value="MBD1364778.1"/>
    <property type="molecule type" value="Genomic_DNA"/>
</dbReference>
<dbReference type="SUPFAM" id="SSF53756">
    <property type="entry name" value="UDP-Glycosyltransferase/glycogen phosphorylase"/>
    <property type="match status" value="1"/>
</dbReference>
<accession>A0ABR7WR32</accession>
<dbReference type="Proteomes" id="UP000606600">
    <property type="component" value="Unassembled WGS sequence"/>
</dbReference>
<organism evidence="4 5">
    <name type="scientific">Mucilaginibacter pankratovii</name>
    <dbReference type="NCBI Taxonomy" id="2772110"/>
    <lineage>
        <taxon>Bacteria</taxon>
        <taxon>Pseudomonadati</taxon>
        <taxon>Bacteroidota</taxon>
        <taxon>Sphingobacteriia</taxon>
        <taxon>Sphingobacteriales</taxon>
        <taxon>Sphingobacteriaceae</taxon>
        <taxon>Mucilaginibacter</taxon>
    </lineage>
</organism>
<evidence type="ECO:0000256" key="1">
    <source>
        <dbReference type="ARBA" id="ARBA00022679"/>
    </source>
</evidence>
<gene>
    <name evidence="4" type="ORF">IDJ77_13235</name>
</gene>
<proteinExistence type="predicted"/>
<feature type="domain" description="Glycosyl transferase family 1" evidence="2">
    <location>
        <begin position="179"/>
        <end position="309"/>
    </location>
</feature>
<evidence type="ECO:0000313" key="4">
    <source>
        <dbReference type="EMBL" id="MBD1364778.1"/>
    </source>
</evidence>